<comment type="caution">
    <text evidence="1">The sequence shown here is derived from an EMBL/GenBank/DDBJ whole genome shotgun (WGS) entry which is preliminary data.</text>
</comment>
<evidence type="ECO:0000313" key="2">
    <source>
        <dbReference type="Proteomes" id="UP001201980"/>
    </source>
</evidence>
<sequence>MDNVLKDVQILAAHRAFAPALEAHAHALDDARFRLEYVARECPSLPDAAFDDPSANTNINYGKNQIINTVKGI</sequence>
<reference evidence="1" key="1">
    <citation type="submission" date="2022-07" db="EMBL/GenBank/DDBJ databases">
        <title>Draft genome sequence of Zalerion maritima ATCC 34329, a (micro)plastics degrading marine fungus.</title>
        <authorList>
            <person name="Paco A."/>
            <person name="Goncalves M.F.M."/>
            <person name="Rocha-Santos T.A.P."/>
            <person name="Alves A."/>
        </authorList>
    </citation>
    <scope>NUCLEOTIDE SEQUENCE</scope>
    <source>
        <strain evidence="1">ATCC 34329</strain>
    </source>
</reference>
<keyword evidence="2" id="KW-1185">Reference proteome</keyword>
<proteinExistence type="predicted"/>
<dbReference type="Proteomes" id="UP001201980">
    <property type="component" value="Unassembled WGS sequence"/>
</dbReference>
<dbReference type="EMBL" id="JAKWBI020000006">
    <property type="protein sequence ID" value="KAJ2906990.1"/>
    <property type="molecule type" value="Genomic_DNA"/>
</dbReference>
<dbReference type="AlphaFoldDB" id="A0AAD5S0H4"/>
<name>A0AAD5S0H4_9PEZI</name>
<evidence type="ECO:0000313" key="1">
    <source>
        <dbReference type="EMBL" id="KAJ2906990.1"/>
    </source>
</evidence>
<accession>A0AAD5S0H4</accession>
<protein>
    <submittedName>
        <fullName evidence="1">Ankyrin repeat domain-containing protein</fullName>
    </submittedName>
</protein>
<organism evidence="1 2">
    <name type="scientific">Zalerion maritima</name>
    <dbReference type="NCBI Taxonomy" id="339359"/>
    <lineage>
        <taxon>Eukaryota</taxon>
        <taxon>Fungi</taxon>
        <taxon>Dikarya</taxon>
        <taxon>Ascomycota</taxon>
        <taxon>Pezizomycotina</taxon>
        <taxon>Sordariomycetes</taxon>
        <taxon>Lulworthiomycetidae</taxon>
        <taxon>Lulworthiales</taxon>
        <taxon>Lulworthiaceae</taxon>
        <taxon>Zalerion</taxon>
    </lineage>
</organism>
<gene>
    <name evidence="1" type="ORF">MKZ38_009263</name>
</gene>